<keyword evidence="6" id="KW-0256">Endoplasmic reticulum</keyword>
<dbReference type="GO" id="GO:0005789">
    <property type="term" value="C:endoplasmic reticulum membrane"/>
    <property type="evidence" value="ECO:0007669"/>
    <property type="project" value="UniProtKB-SubCell"/>
</dbReference>
<evidence type="ECO:0000256" key="2">
    <source>
        <dbReference type="ARBA" id="ARBA00006776"/>
    </source>
</evidence>
<reference evidence="13 14" key="1">
    <citation type="journal article" date="2019" name="PLoS Biol.">
        <title>Sex chromosomes control vertical transmission of feminizing Wolbachia symbionts in an isopod.</title>
        <authorList>
            <person name="Becking T."/>
            <person name="Chebbi M.A."/>
            <person name="Giraud I."/>
            <person name="Moumen B."/>
            <person name="Laverre T."/>
            <person name="Caubet Y."/>
            <person name="Peccoud J."/>
            <person name="Gilbert C."/>
            <person name="Cordaux R."/>
        </authorList>
    </citation>
    <scope>NUCLEOTIDE SEQUENCE [LARGE SCALE GENOMIC DNA]</scope>
    <source>
        <strain evidence="13">ANa2</strain>
        <tissue evidence="13">Whole body excluding digestive tract and cuticle</tissue>
    </source>
</reference>
<evidence type="ECO:0000256" key="7">
    <source>
        <dbReference type="ARBA" id="ARBA00022989"/>
    </source>
</evidence>
<dbReference type="AlphaFoldDB" id="A0A5N5TJH7"/>
<name>A0A5N5TJH7_9CRUS</name>
<keyword evidence="7 12" id="KW-1133">Transmembrane helix</keyword>
<evidence type="ECO:0000256" key="5">
    <source>
        <dbReference type="ARBA" id="ARBA00022729"/>
    </source>
</evidence>
<dbReference type="InterPro" id="IPR005595">
    <property type="entry name" value="TRAP_alpha"/>
</dbReference>
<keyword evidence="8 12" id="KW-0472">Membrane</keyword>
<dbReference type="PANTHER" id="PTHR12924">
    <property type="entry name" value="TRANSLOCON-ASSOCIATED PROTEIN, ALPHA SUBUNIT"/>
    <property type="match status" value="1"/>
</dbReference>
<comment type="caution">
    <text evidence="13">The sequence shown here is derived from an EMBL/GenBank/DDBJ whole genome shotgun (WGS) entry which is preliminary data.</text>
</comment>
<dbReference type="PANTHER" id="PTHR12924:SF0">
    <property type="entry name" value="TRANSLOCON-ASSOCIATED PROTEIN SUBUNIT ALPHA"/>
    <property type="match status" value="1"/>
</dbReference>
<keyword evidence="5" id="KW-0732">Signal</keyword>
<evidence type="ECO:0000256" key="1">
    <source>
        <dbReference type="ARBA" id="ARBA00004115"/>
    </source>
</evidence>
<evidence type="ECO:0000256" key="9">
    <source>
        <dbReference type="ARBA" id="ARBA00025620"/>
    </source>
</evidence>
<organism evidence="13 14">
    <name type="scientific">Armadillidium nasatum</name>
    <dbReference type="NCBI Taxonomy" id="96803"/>
    <lineage>
        <taxon>Eukaryota</taxon>
        <taxon>Metazoa</taxon>
        <taxon>Ecdysozoa</taxon>
        <taxon>Arthropoda</taxon>
        <taxon>Crustacea</taxon>
        <taxon>Multicrustacea</taxon>
        <taxon>Malacostraca</taxon>
        <taxon>Eumalacostraca</taxon>
        <taxon>Peracarida</taxon>
        <taxon>Isopoda</taxon>
        <taxon>Oniscidea</taxon>
        <taxon>Crinocheta</taxon>
        <taxon>Armadillidiidae</taxon>
        <taxon>Armadillidium</taxon>
    </lineage>
</organism>
<evidence type="ECO:0000256" key="6">
    <source>
        <dbReference type="ARBA" id="ARBA00022824"/>
    </source>
</evidence>
<evidence type="ECO:0000256" key="10">
    <source>
        <dbReference type="ARBA" id="ARBA00025854"/>
    </source>
</evidence>
<evidence type="ECO:0000313" key="14">
    <source>
        <dbReference type="Proteomes" id="UP000326759"/>
    </source>
</evidence>
<keyword evidence="14" id="KW-1185">Reference proteome</keyword>
<proteinExistence type="inferred from homology"/>
<feature type="transmembrane region" description="Helical" evidence="12">
    <location>
        <begin position="143"/>
        <end position="164"/>
    </location>
</feature>
<protein>
    <recommendedName>
        <fullName evidence="3">Translocon-associated protein subunit alpha</fullName>
    </recommendedName>
    <alternativeName>
        <fullName evidence="11">Signal sequence receptor subunit alpha</fullName>
    </alternativeName>
</protein>
<comment type="similarity">
    <text evidence="2">Belongs to the TRAP-alpha family.</text>
</comment>
<evidence type="ECO:0000256" key="4">
    <source>
        <dbReference type="ARBA" id="ARBA00022692"/>
    </source>
</evidence>
<dbReference type="EMBL" id="SEYY01000955">
    <property type="protein sequence ID" value="KAB7506180.1"/>
    <property type="molecule type" value="Genomic_DNA"/>
</dbReference>
<keyword evidence="4 12" id="KW-0812">Transmembrane</keyword>
<comment type="subunit">
    <text evidence="10">Heterotetramer of TRAP-alpha, TRAP-beta, TRAP-delta and TRAP-gamma. Interacts with palmitoylated calnexin (CALX), the interaction is required for efficient folding of glycosylated proteins.</text>
</comment>
<comment type="function">
    <text evidence="9">TRAP proteins are part of a complex whose function is to bind calcium to the ER membrane and thereby regulate the retention of ER resident proteins. May be involved in the recycling of the translocation apparatus after completion of the translocation process or may function as a membrane-bound chaperone facilitating folding of translocated proteins.</text>
</comment>
<dbReference type="OrthoDB" id="1926781at2759"/>
<evidence type="ECO:0000256" key="3">
    <source>
        <dbReference type="ARBA" id="ARBA00020280"/>
    </source>
</evidence>
<evidence type="ECO:0000313" key="13">
    <source>
        <dbReference type="EMBL" id="KAB7506180.1"/>
    </source>
</evidence>
<dbReference type="Pfam" id="PF03896">
    <property type="entry name" value="TRAP_alpha"/>
    <property type="match status" value="1"/>
</dbReference>
<evidence type="ECO:0000256" key="12">
    <source>
        <dbReference type="SAM" id="Phobius"/>
    </source>
</evidence>
<dbReference type="Proteomes" id="UP000326759">
    <property type="component" value="Unassembled WGS sequence"/>
</dbReference>
<comment type="subcellular location">
    <subcellularLocation>
        <location evidence="1">Endoplasmic reticulum membrane</location>
        <topology evidence="1">Single-pass type I membrane protein</topology>
    </subcellularLocation>
</comment>
<evidence type="ECO:0000256" key="8">
    <source>
        <dbReference type="ARBA" id="ARBA00023136"/>
    </source>
</evidence>
<accession>A0A5N5TJH7</accession>
<sequence length="206" mass="23536">MFTIVFILCRYSINNFGIKFLNYIILFPELPAGKLSEFLVGFTNNADRDFILDSIEASFRYPMDFSFYIQNFSTVSYHRTVKPRQEATLMYSFYPAEAFAGRPLGLSINLAYHNAEGDSFMESIFNQTVNITEVEEGLDGETFFLYVFLLAFAVLLLLVGHHFLSSFGRKKGGAPKKTIVETGTNIKEGVDYDWLPKEYLLNDISK</sequence>
<evidence type="ECO:0000256" key="11">
    <source>
        <dbReference type="ARBA" id="ARBA00031071"/>
    </source>
</evidence>
<gene>
    <name evidence="13" type="primary">ssr1</name>
    <name evidence="13" type="ORF">Anas_07762</name>
</gene>